<dbReference type="PROSITE" id="PS50110">
    <property type="entry name" value="RESPONSE_REGULATORY"/>
    <property type="match status" value="1"/>
</dbReference>
<dbReference type="GO" id="GO:0005509">
    <property type="term" value="F:calcium ion binding"/>
    <property type="evidence" value="ECO:0007669"/>
    <property type="project" value="UniProtKB-UniRule"/>
</dbReference>
<dbReference type="Gene3D" id="3.40.50.2300">
    <property type="match status" value="1"/>
</dbReference>
<accession>A0A9D1SEE8</accession>
<dbReference type="InterPro" id="IPR012052">
    <property type="entry name" value="Spore_0_A"/>
</dbReference>
<dbReference type="PANTHER" id="PTHR44591:SF3">
    <property type="entry name" value="RESPONSE REGULATORY DOMAIN-CONTAINING PROTEIN"/>
    <property type="match status" value="1"/>
</dbReference>
<feature type="binding site" evidence="15">
    <location>
        <position position="13"/>
    </location>
    <ligand>
        <name>Ca(2+)</name>
        <dbReference type="ChEBI" id="CHEBI:29108"/>
    </ligand>
</feature>
<evidence type="ECO:0000256" key="3">
    <source>
        <dbReference type="ARBA" id="ARBA00022490"/>
    </source>
</evidence>
<reference evidence="18" key="1">
    <citation type="submission" date="2020-10" db="EMBL/GenBank/DDBJ databases">
        <authorList>
            <person name="Gilroy R."/>
        </authorList>
    </citation>
    <scope>NUCLEOTIDE SEQUENCE</scope>
    <source>
        <strain evidence="18">USAMLcec3-3695</strain>
    </source>
</reference>
<dbReference type="GO" id="GO:0005737">
    <property type="term" value="C:cytoplasm"/>
    <property type="evidence" value="ECO:0007669"/>
    <property type="project" value="UniProtKB-SubCell"/>
</dbReference>
<evidence type="ECO:0000256" key="13">
    <source>
        <dbReference type="ARBA" id="ARBA00024867"/>
    </source>
</evidence>
<dbReference type="PANTHER" id="PTHR44591">
    <property type="entry name" value="STRESS RESPONSE REGULATOR PROTEIN 1"/>
    <property type="match status" value="1"/>
</dbReference>
<dbReference type="Pfam" id="PF00072">
    <property type="entry name" value="Response_reg"/>
    <property type="match status" value="1"/>
</dbReference>
<dbReference type="Gene3D" id="1.10.10.10">
    <property type="entry name" value="Winged helix-like DNA-binding domain superfamily/Winged helix DNA-binding domain"/>
    <property type="match status" value="1"/>
</dbReference>
<dbReference type="InterPro" id="IPR016032">
    <property type="entry name" value="Sig_transdc_resp-reg_C-effctor"/>
</dbReference>
<dbReference type="GO" id="GO:0030435">
    <property type="term" value="P:sporulation resulting in formation of a cellular spore"/>
    <property type="evidence" value="ECO:0007669"/>
    <property type="project" value="UniProtKB-UniRule"/>
</dbReference>
<keyword evidence="7 14" id="KW-0749">Sporulation</keyword>
<dbReference type="EMBL" id="DVNB01000049">
    <property type="protein sequence ID" value="HIU57065.1"/>
    <property type="molecule type" value="Genomic_DNA"/>
</dbReference>
<keyword evidence="6 14" id="KW-0106">Calcium</keyword>
<dbReference type="SMART" id="SM00448">
    <property type="entry name" value="REC"/>
    <property type="match status" value="1"/>
</dbReference>
<dbReference type="NCBIfam" id="TIGR02875">
    <property type="entry name" value="spore_0_A"/>
    <property type="match status" value="1"/>
</dbReference>
<dbReference type="GO" id="GO:0000160">
    <property type="term" value="P:phosphorelay signal transduction system"/>
    <property type="evidence" value="ECO:0007669"/>
    <property type="project" value="UniProtKB-UniRule"/>
</dbReference>
<dbReference type="InterPro" id="IPR036388">
    <property type="entry name" value="WH-like_DNA-bd_sf"/>
</dbReference>
<keyword evidence="9 14" id="KW-0805">Transcription regulation</keyword>
<feature type="binding site" evidence="15">
    <location>
        <position position="12"/>
    </location>
    <ligand>
        <name>Ca(2+)</name>
        <dbReference type="ChEBI" id="CHEBI:29108"/>
    </ligand>
</feature>
<evidence type="ECO:0000313" key="19">
    <source>
        <dbReference type="Proteomes" id="UP000824109"/>
    </source>
</evidence>
<evidence type="ECO:0000256" key="6">
    <source>
        <dbReference type="ARBA" id="ARBA00022837"/>
    </source>
</evidence>
<keyword evidence="14 15" id="KW-0479">Metal-binding</keyword>
<keyword evidence="12 14" id="KW-0804">Transcription</keyword>
<evidence type="ECO:0000256" key="16">
    <source>
        <dbReference type="PROSITE-ProRule" id="PRU00169"/>
    </source>
</evidence>
<feature type="binding site" evidence="15">
    <location>
        <position position="58"/>
    </location>
    <ligand>
        <name>Ca(2+)</name>
        <dbReference type="ChEBI" id="CHEBI:29108"/>
    </ligand>
</feature>
<proteinExistence type="predicted"/>
<comment type="function">
    <text evidence="13 14">May play the central regulatory role in sporulation. It may be an element of the effector pathway responsible for the activation of sporulation genes in response to nutritional stress. Spo0A may act in concert with spo0H (a sigma factor) to control the expression of some genes that are critical to the sporulation process.</text>
</comment>
<evidence type="ECO:0000256" key="14">
    <source>
        <dbReference type="PIRNR" id="PIRNR002937"/>
    </source>
</evidence>
<evidence type="ECO:0000256" key="9">
    <source>
        <dbReference type="ARBA" id="ARBA00023015"/>
    </source>
</evidence>
<evidence type="ECO:0000256" key="7">
    <source>
        <dbReference type="ARBA" id="ARBA00022969"/>
    </source>
</evidence>
<evidence type="ECO:0000256" key="10">
    <source>
        <dbReference type="ARBA" id="ARBA00023125"/>
    </source>
</evidence>
<evidence type="ECO:0000256" key="2">
    <source>
        <dbReference type="ARBA" id="ARBA00018672"/>
    </source>
</evidence>
<feature type="domain" description="Response regulatory" evidence="17">
    <location>
        <begin position="7"/>
        <end position="125"/>
    </location>
</feature>
<reference evidence="18" key="2">
    <citation type="journal article" date="2021" name="PeerJ">
        <title>Extensive microbial diversity within the chicken gut microbiome revealed by metagenomics and culture.</title>
        <authorList>
            <person name="Gilroy R."/>
            <person name="Ravi A."/>
            <person name="Getino M."/>
            <person name="Pursley I."/>
            <person name="Horton D.L."/>
            <person name="Alikhan N.F."/>
            <person name="Baker D."/>
            <person name="Gharbi K."/>
            <person name="Hall N."/>
            <person name="Watson M."/>
            <person name="Adriaenssens E.M."/>
            <person name="Foster-Nyarko E."/>
            <person name="Jarju S."/>
            <person name="Secka A."/>
            <person name="Antonio M."/>
            <person name="Oren A."/>
            <person name="Chaudhuri R.R."/>
            <person name="La Ragione R."/>
            <person name="Hildebrand F."/>
            <person name="Pallen M.J."/>
        </authorList>
    </citation>
    <scope>NUCLEOTIDE SEQUENCE</scope>
    <source>
        <strain evidence="18">USAMLcec3-3695</strain>
    </source>
</reference>
<gene>
    <name evidence="18" type="primary">spo0A</name>
    <name evidence="18" type="ORF">IAA61_04530</name>
</gene>
<evidence type="ECO:0000256" key="15">
    <source>
        <dbReference type="PIRSR" id="PIRSR002937-1"/>
    </source>
</evidence>
<keyword evidence="5 16" id="KW-0597">Phosphoprotein</keyword>
<dbReference type="SUPFAM" id="SSF46894">
    <property type="entry name" value="C-terminal effector domain of the bipartite response regulators"/>
    <property type="match status" value="1"/>
</dbReference>
<dbReference type="AlphaFoldDB" id="A0A9D1SEE8"/>
<evidence type="ECO:0000313" key="18">
    <source>
        <dbReference type="EMBL" id="HIU57065.1"/>
    </source>
</evidence>
<dbReference type="InterPro" id="IPR050595">
    <property type="entry name" value="Bact_response_regulator"/>
</dbReference>
<comment type="caution">
    <text evidence="18">The sequence shown here is derived from an EMBL/GenBank/DDBJ whole genome shotgun (WGS) entry which is preliminary data.</text>
</comment>
<dbReference type="Pfam" id="PF08769">
    <property type="entry name" value="Spo0A_C"/>
    <property type="match status" value="1"/>
</dbReference>
<protein>
    <recommendedName>
        <fullName evidence="2 14">Stage 0 sporulation protein A homolog</fullName>
    </recommendedName>
</protein>
<dbReference type="Proteomes" id="UP000824109">
    <property type="component" value="Unassembled WGS sequence"/>
</dbReference>
<dbReference type="InterPro" id="IPR001789">
    <property type="entry name" value="Sig_transdc_resp-reg_receiver"/>
</dbReference>
<name>A0A9D1SEE8_9FIRM</name>
<keyword evidence="11 14" id="KW-0010">Activator</keyword>
<keyword evidence="4 14" id="KW-0678">Repressor</keyword>
<evidence type="ECO:0000259" key="17">
    <source>
        <dbReference type="PROSITE" id="PS50110"/>
    </source>
</evidence>
<feature type="modified residue" description="4-aspartylphosphate" evidence="16">
    <location>
        <position position="58"/>
    </location>
</feature>
<organism evidence="18 19">
    <name type="scientific">Candidatus Ornithomonoglobus merdipullorum</name>
    <dbReference type="NCBI Taxonomy" id="2840895"/>
    <lineage>
        <taxon>Bacteria</taxon>
        <taxon>Bacillati</taxon>
        <taxon>Bacillota</taxon>
        <taxon>Clostridia</taxon>
        <taxon>Candidatus Ornithomonoglobus</taxon>
    </lineage>
</organism>
<dbReference type="GO" id="GO:0003677">
    <property type="term" value="F:DNA binding"/>
    <property type="evidence" value="ECO:0007669"/>
    <property type="project" value="UniProtKB-KW"/>
</dbReference>
<keyword evidence="10 14" id="KW-0238">DNA-binding</keyword>
<comment type="cofactor">
    <cofactor evidence="14 15">
        <name>Ca(2+)</name>
        <dbReference type="ChEBI" id="CHEBI:29108"/>
    </cofactor>
    <text evidence="14 15">Binds 1 Ca(2+) ion per subunit.</text>
</comment>
<evidence type="ECO:0000256" key="4">
    <source>
        <dbReference type="ARBA" id="ARBA00022491"/>
    </source>
</evidence>
<evidence type="ECO:0000256" key="11">
    <source>
        <dbReference type="ARBA" id="ARBA00023159"/>
    </source>
</evidence>
<dbReference type="InterPro" id="IPR011006">
    <property type="entry name" value="CheY-like_superfamily"/>
</dbReference>
<dbReference type="SUPFAM" id="SSF52172">
    <property type="entry name" value="CheY-like"/>
    <property type="match status" value="1"/>
</dbReference>
<evidence type="ECO:0000256" key="8">
    <source>
        <dbReference type="ARBA" id="ARBA00023012"/>
    </source>
</evidence>
<dbReference type="PIRSF" id="PIRSF002937">
    <property type="entry name" value="Res_reg_Spo0A"/>
    <property type="match status" value="1"/>
</dbReference>
<keyword evidence="8 14" id="KW-0902">Two-component regulatory system</keyword>
<evidence type="ECO:0000256" key="1">
    <source>
        <dbReference type="ARBA" id="ARBA00004496"/>
    </source>
</evidence>
<dbReference type="InterPro" id="IPR014879">
    <property type="entry name" value="Spo0A_C"/>
</dbReference>
<dbReference type="GO" id="GO:0003700">
    <property type="term" value="F:DNA-binding transcription factor activity"/>
    <property type="evidence" value="ECO:0007669"/>
    <property type="project" value="InterPro"/>
</dbReference>
<evidence type="ECO:0000256" key="12">
    <source>
        <dbReference type="ARBA" id="ARBA00023163"/>
    </source>
</evidence>
<dbReference type="GO" id="GO:0042173">
    <property type="term" value="P:regulation of sporulation resulting in formation of a cellular spore"/>
    <property type="evidence" value="ECO:0007669"/>
    <property type="project" value="InterPro"/>
</dbReference>
<dbReference type="GO" id="GO:0051606">
    <property type="term" value="P:detection of stimulus"/>
    <property type="evidence" value="ECO:0007669"/>
    <property type="project" value="UniProtKB-UniRule"/>
</dbReference>
<sequence length="260" mass="29250">MRMEKIKVLIVDDDANYANELTEYLKTTDDLAEAGTALDGEEAFAMIEETEPDVVVLDMILPKLDGIGVLRRTEASDIRKKPLFIVNSTSSLPSLYNVAAQHGASYFMIKPQSPESVCGAVRDLCINRRTADTEIVRPAPDKTYDLESIVTEFIHELGVPAHIKGYNYLRTAIMMVVKDMDLLNYITKELYPEIAKAYKTTSSRVERAIRHSIEVAWTRGKPQTMNEVFGYTINTGKGKPTNSEFIAMVADRIRLKIKPR</sequence>
<evidence type="ECO:0000256" key="5">
    <source>
        <dbReference type="ARBA" id="ARBA00022553"/>
    </source>
</evidence>
<comment type="subcellular location">
    <subcellularLocation>
        <location evidence="1 14">Cytoplasm</location>
    </subcellularLocation>
</comment>
<keyword evidence="3 14" id="KW-0963">Cytoplasm</keyword>